<evidence type="ECO:0000256" key="1">
    <source>
        <dbReference type="ARBA" id="ARBA00004990"/>
    </source>
</evidence>
<dbReference type="Gene3D" id="3.40.50.300">
    <property type="entry name" value="P-loop containing nucleotide triphosphate hydrolases"/>
    <property type="match status" value="1"/>
</dbReference>
<dbReference type="NCBIfam" id="NF010004">
    <property type="entry name" value="PRK13477.1"/>
    <property type="match status" value="1"/>
</dbReference>
<dbReference type="CDD" id="cd02020">
    <property type="entry name" value="CMPK"/>
    <property type="match status" value="1"/>
</dbReference>
<sequence length="538" mass="57795">MQLFNTAIELQHYLSQHSAAHKAIGLVPTMGALHAGHLSLIAKACQTTDIVIVSIFVNPLQFGPHEDFDQYPRPQQADQDLCQTAGVDALFMPSALELYGTPKPDASAIAQVLPPTNMTEVLCGRSRPTHFQGVATVVTKLLNIVRPTHTFFGQKDAQQVAIIKRVAQDLHLPGQIVVCPIIREPDGLALSSRNRYLSKKSRQKATVLARSLQAAETAFAQGERSAAVLVQTAKAVLSTEPTIALDYLALVHPDTLKPLQTVDPQGMMAIAANITNSETADQTQTRLIDNVVLQVSEPASSSSRQPIIAIDGPAGAGKSTVARQVAHKLGLLYLDTGAMYRALTWFVLQQGIDPTSAAKVEQQLANCNIKLIANSVGDTPLPPTVQVNGQDVTAAIRTETVTQQVSTIAAQAAVRSHLVAQQQAYGTASGGVVADGRDIGTHVFPEAELKIYLTASVQERAARRYRDLKAADKIADSATDLPTLDELAHSISERDRQDSTRTVSPLQKAADAIEINTDHLTASQVIQKISSLYHQIVS</sequence>
<evidence type="ECO:0000256" key="8">
    <source>
        <dbReference type="ARBA" id="ARBA00022741"/>
    </source>
</evidence>
<dbReference type="UniPathway" id="UPA00028">
    <property type="reaction ID" value="UER00005"/>
</dbReference>
<dbReference type="NCBIfam" id="TIGR00125">
    <property type="entry name" value="cyt_tran_rel"/>
    <property type="match status" value="1"/>
</dbReference>
<dbReference type="GO" id="GO:0015940">
    <property type="term" value="P:pantothenate biosynthetic process"/>
    <property type="evidence" value="ECO:0007669"/>
    <property type="project" value="UniProtKB-UniRule"/>
</dbReference>
<dbReference type="Pfam" id="PF02224">
    <property type="entry name" value="Cytidylate_kin"/>
    <property type="match status" value="1"/>
</dbReference>
<evidence type="ECO:0000256" key="13">
    <source>
        <dbReference type="ARBA" id="ARBA00048258"/>
    </source>
</evidence>
<evidence type="ECO:0000256" key="6">
    <source>
        <dbReference type="ARBA" id="ARBA00022655"/>
    </source>
</evidence>
<evidence type="ECO:0000313" key="17">
    <source>
        <dbReference type="EMBL" id="PZO15920.1"/>
    </source>
</evidence>
<dbReference type="PANTHER" id="PTHR21299:SF2">
    <property type="entry name" value="CYTIDYLATE KINASE"/>
    <property type="match status" value="1"/>
</dbReference>
<gene>
    <name evidence="17" type="ORF">DCF25_13005</name>
</gene>
<dbReference type="InterPro" id="IPR042176">
    <property type="entry name" value="Pantoate_ligase_C"/>
</dbReference>
<keyword evidence="4" id="KW-0963">Cytoplasm</keyword>
<evidence type="ECO:0000256" key="7">
    <source>
        <dbReference type="ARBA" id="ARBA00022679"/>
    </source>
</evidence>
<dbReference type="Pfam" id="PF02569">
    <property type="entry name" value="Pantoate_ligase"/>
    <property type="match status" value="1"/>
</dbReference>
<dbReference type="GO" id="GO:0005829">
    <property type="term" value="C:cytosol"/>
    <property type="evidence" value="ECO:0007669"/>
    <property type="project" value="TreeGrafter"/>
</dbReference>
<keyword evidence="5 17" id="KW-0436">Ligase</keyword>
<feature type="domain" description="Cytidylate kinase" evidence="16">
    <location>
        <begin position="308"/>
        <end position="534"/>
    </location>
</feature>
<dbReference type="NCBIfam" id="TIGR00017">
    <property type="entry name" value="cmk"/>
    <property type="match status" value="1"/>
</dbReference>
<dbReference type="GO" id="GO:0036431">
    <property type="term" value="F:dCMP kinase activity"/>
    <property type="evidence" value="ECO:0007669"/>
    <property type="project" value="InterPro"/>
</dbReference>
<dbReference type="Gene3D" id="3.40.50.620">
    <property type="entry name" value="HUPs"/>
    <property type="match status" value="1"/>
</dbReference>
<evidence type="ECO:0000256" key="5">
    <source>
        <dbReference type="ARBA" id="ARBA00022598"/>
    </source>
</evidence>
<keyword evidence="8" id="KW-0547">Nucleotide-binding</keyword>
<reference evidence="17 18" key="2">
    <citation type="submission" date="2018-06" db="EMBL/GenBank/DDBJ databases">
        <title>Metagenomic assembly of (sub)arctic Cyanobacteria and their associated microbiome from non-axenic cultures.</title>
        <authorList>
            <person name="Baurain D."/>
        </authorList>
    </citation>
    <scope>NUCLEOTIDE SEQUENCE [LARGE SCALE GENOMIC DNA]</scope>
    <source>
        <strain evidence="17">ULC129bin1</strain>
    </source>
</reference>
<comment type="catalytic activity">
    <reaction evidence="14">
        <text>CMP + ATP = CDP + ADP</text>
        <dbReference type="Rhea" id="RHEA:11600"/>
        <dbReference type="ChEBI" id="CHEBI:30616"/>
        <dbReference type="ChEBI" id="CHEBI:58069"/>
        <dbReference type="ChEBI" id="CHEBI:60377"/>
        <dbReference type="ChEBI" id="CHEBI:456216"/>
        <dbReference type="EC" id="2.7.4.25"/>
    </reaction>
</comment>
<evidence type="ECO:0000256" key="9">
    <source>
        <dbReference type="ARBA" id="ARBA00022777"/>
    </source>
</evidence>
<dbReference type="InterPro" id="IPR004821">
    <property type="entry name" value="Cyt_trans-like"/>
</dbReference>
<dbReference type="GO" id="GO:0005524">
    <property type="term" value="F:ATP binding"/>
    <property type="evidence" value="ECO:0007669"/>
    <property type="project" value="UniProtKB-KW"/>
</dbReference>
<name>A0A2W4UA43_9CYAN</name>
<evidence type="ECO:0000259" key="16">
    <source>
        <dbReference type="Pfam" id="PF02224"/>
    </source>
</evidence>
<reference evidence="18" key="1">
    <citation type="submission" date="2018-04" db="EMBL/GenBank/DDBJ databases">
        <authorList>
            <person name="Cornet L."/>
        </authorList>
    </citation>
    <scope>NUCLEOTIDE SEQUENCE [LARGE SCALE GENOMIC DNA]</scope>
</reference>
<dbReference type="InterPro" id="IPR003136">
    <property type="entry name" value="Cytidylate_kin"/>
</dbReference>
<dbReference type="EC" id="6.3.2.1" evidence="15"/>
<evidence type="ECO:0000256" key="14">
    <source>
        <dbReference type="ARBA" id="ARBA00048478"/>
    </source>
</evidence>
<keyword evidence="11" id="KW-0511">Multifunctional enzyme</keyword>
<dbReference type="Proteomes" id="UP000249354">
    <property type="component" value="Unassembled WGS sequence"/>
</dbReference>
<evidence type="ECO:0000256" key="2">
    <source>
        <dbReference type="ARBA" id="ARBA00009256"/>
    </source>
</evidence>
<proteinExistence type="inferred from homology"/>
<evidence type="ECO:0000256" key="3">
    <source>
        <dbReference type="ARBA" id="ARBA00009427"/>
    </source>
</evidence>
<dbReference type="HAMAP" id="MF_00158">
    <property type="entry name" value="PanC"/>
    <property type="match status" value="1"/>
</dbReference>
<keyword evidence="6" id="KW-0566">Pantothenate biosynthesis</keyword>
<keyword evidence="10" id="KW-0067">ATP-binding</keyword>
<accession>A0A2W4UA43</accession>
<dbReference type="GO" id="GO:0015949">
    <property type="term" value="P:nucleobase-containing small molecule interconversion"/>
    <property type="evidence" value="ECO:0007669"/>
    <property type="project" value="TreeGrafter"/>
</dbReference>
<dbReference type="AlphaFoldDB" id="A0A2W4UA43"/>
<organism evidence="17 18">
    <name type="scientific">Leptolyngbya foveolarum</name>
    <dbReference type="NCBI Taxonomy" id="47253"/>
    <lineage>
        <taxon>Bacteria</taxon>
        <taxon>Bacillati</taxon>
        <taxon>Cyanobacteriota</taxon>
        <taxon>Cyanophyceae</taxon>
        <taxon>Leptolyngbyales</taxon>
        <taxon>Leptolyngbyaceae</taxon>
        <taxon>Leptolyngbya group</taxon>
        <taxon>Leptolyngbya</taxon>
    </lineage>
</organism>
<keyword evidence="9 17" id="KW-0418">Kinase</keyword>
<comment type="similarity">
    <text evidence="2">Belongs to the pantothenate synthetase family.</text>
</comment>
<comment type="caution">
    <text evidence="17">The sequence shown here is derived from an EMBL/GenBank/DDBJ whole genome shotgun (WGS) entry which is preliminary data.</text>
</comment>
<protein>
    <recommendedName>
        <fullName evidence="15">Pantoate--beta-alanine ligase</fullName>
        <ecNumber evidence="15">6.3.2.1</ecNumber>
    </recommendedName>
</protein>
<comment type="catalytic activity">
    <reaction evidence="13">
        <text>(R)-pantoate + beta-alanine + ATP = (R)-pantothenate + AMP + diphosphate + H(+)</text>
        <dbReference type="Rhea" id="RHEA:10912"/>
        <dbReference type="ChEBI" id="CHEBI:15378"/>
        <dbReference type="ChEBI" id="CHEBI:15980"/>
        <dbReference type="ChEBI" id="CHEBI:29032"/>
        <dbReference type="ChEBI" id="CHEBI:30616"/>
        <dbReference type="ChEBI" id="CHEBI:33019"/>
        <dbReference type="ChEBI" id="CHEBI:57966"/>
        <dbReference type="ChEBI" id="CHEBI:456215"/>
        <dbReference type="EC" id="6.3.2.1"/>
    </reaction>
</comment>
<dbReference type="GO" id="GO:0036430">
    <property type="term" value="F:CMP kinase activity"/>
    <property type="evidence" value="ECO:0007669"/>
    <property type="project" value="RHEA"/>
</dbReference>
<dbReference type="InterPro" id="IPR011994">
    <property type="entry name" value="Cytidylate_kinase_dom"/>
</dbReference>
<dbReference type="SUPFAM" id="SSF52540">
    <property type="entry name" value="P-loop containing nucleoside triphosphate hydrolases"/>
    <property type="match status" value="1"/>
</dbReference>
<comment type="catalytic activity">
    <reaction evidence="12">
        <text>dCMP + ATP = dCDP + ADP</text>
        <dbReference type="Rhea" id="RHEA:25094"/>
        <dbReference type="ChEBI" id="CHEBI:30616"/>
        <dbReference type="ChEBI" id="CHEBI:57566"/>
        <dbReference type="ChEBI" id="CHEBI:58593"/>
        <dbReference type="ChEBI" id="CHEBI:456216"/>
        <dbReference type="EC" id="2.7.4.25"/>
    </reaction>
</comment>
<evidence type="ECO:0000256" key="12">
    <source>
        <dbReference type="ARBA" id="ARBA00047615"/>
    </source>
</evidence>
<comment type="similarity">
    <text evidence="3">Belongs to the cytidylate kinase family. Type 1 subfamily.</text>
</comment>
<dbReference type="CDD" id="cd00560">
    <property type="entry name" value="PanC"/>
    <property type="match status" value="1"/>
</dbReference>
<evidence type="ECO:0000313" key="18">
    <source>
        <dbReference type="Proteomes" id="UP000249354"/>
    </source>
</evidence>
<evidence type="ECO:0000256" key="15">
    <source>
        <dbReference type="NCBIfam" id="TIGR00018"/>
    </source>
</evidence>
<dbReference type="PANTHER" id="PTHR21299">
    <property type="entry name" value="CYTIDYLATE KINASE/PANTOATE-BETA-ALANINE LIGASE"/>
    <property type="match status" value="1"/>
</dbReference>
<dbReference type="InterPro" id="IPR003721">
    <property type="entry name" value="Pantoate_ligase"/>
</dbReference>
<evidence type="ECO:0000256" key="11">
    <source>
        <dbReference type="ARBA" id="ARBA00023268"/>
    </source>
</evidence>
<dbReference type="InterPro" id="IPR014729">
    <property type="entry name" value="Rossmann-like_a/b/a_fold"/>
</dbReference>
<dbReference type="InterPro" id="IPR027417">
    <property type="entry name" value="P-loop_NTPase"/>
</dbReference>
<dbReference type="GO" id="GO:0004592">
    <property type="term" value="F:pantoate-beta-alanine ligase activity"/>
    <property type="evidence" value="ECO:0007669"/>
    <property type="project" value="UniProtKB-UniRule"/>
</dbReference>
<dbReference type="EMBL" id="QBMC01000086">
    <property type="protein sequence ID" value="PZO15920.1"/>
    <property type="molecule type" value="Genomic_DNA"/>
</dbReference>
<evidence type="ECO:0000256" key="10">
    <source>
        <dbReference type="ARBA" id="ARBA00022840"/>
    </source>
</evidence>
<keyword evidence="7 17" id="KW-0808">Transferase</keyword>
<comment type="pathway">
    <text evidence="1">Cofactor biosynthesis; (R)-pantothenate biosynthesis; (R)-pantothenate from (R)-pantoate and beta-alanine: step 1/1.</text>
</comment>
<dbReference type="SUPFAM" id="SSF52374">
    <property type="entry name" value="Nucleotidylyl transferase"/>
    <property type="match status" value="1"/>
</dbReference>
<dbReference type="Gene3D" id="3.30.1300.10">
    <property type="entry name" value="Pantoate-beta-alanine ligase, C-terminal domain"/>
    <property type="match status" value="1"/>
</dbReference>
<dbReference type="HAMAP" id="MF_00238">
    <property type="entry name" value="Cytidyl_kinase_type1"/>
    <property type="match status" value="1"/>
</dbReference>
<evidence type="ECO:0000256" key="4">
    <source>
        <dbReference type="ARBA" id="ARBA00022490"/>
    </source>
</evidence>
<dbReference type="NCBIfam" id="TIGR00018">
    <property type="entry name" value="panC"/>
    <property type="match status" value="1"/>
</dbReference>